<comment type="caution">
    <text evidence="10">The sequence shown here is derived from an EMBL/GenBank/DDBJ whole genome shotgun (WGS) entry which is preliminary data.</text>
</comment>
<gene>
    <name evidence="10" type="ORF">ILEXP_LOCUS37587</name>
</gene>
<dbReference type="InterPro" id="IPR037185">
    <property type="entry name" value="EmrE-like"/>
</dbReference>
<feature type="transmembrane region" description="Helical" evidence="9">
    <location>
        <begin position="298"/>
        <end position="316"/>
    </location>
</feature>
<sequence>MASEVTHSWRDSYKGMSSDNIKGLVLALSSSVFIGASFIVKKKGLKKAGASGVRAGVGGYSYLYEPLWWAGMITMIVGEIANFAAYAFAPAILVTPLGALSIIISAVLAHIILRERLHIFGILGCALCVVGSTTIVLHAPQEREIESVTEVWDLATEPAFLFYAAVVITTVFILIFNYIPQYGQTHIMCYIGVCSLVGSLSVMSVKALGIALKLTLSGMNQLIYPQTWAFAMVLSGLLVTEAAVLNLGSVYTPVKGIALDTFNTAVVSPIYYVMFTSLTILASVIMFKDWDRQNPTQIVTEMCGFVTILSGTFLLHKTKDMADGSMSPSMRLLKQMDEEDGFGQEGIPLKRTDSLRLSSKLWFHDSHSSLFTKRNCPLPTHYTLSKTSGFYSVREYKSRRFRRSSNDKDETSFFILNAPPVVVAYE</sequence>
<dbReference type="Pfam" id="PF05653">
    <property type="entry name" value="Mg_trans_NIPA"/>
    <property type="match status" value="1"/>
</dbReference>
<dbReference type="EMBL" id="CAUOFW020005046">
    <property type="protein sequence ID" value="CAK9168246.1"/>
    <property type="molecule type" value="Genomic_DNA"/>
</dbReference>
<comment type="similarity">
    <text evidence="2 9">Belongs to the NIPA (TC 2.A.7) family.</text>
</comment>
<keyword evidence="9" id="KW-0460">Magnesium</keyword>
<name>A0ABC8TFX1_9AQUA</name>
<accession>A0ABC8TFX1</accession>
<evidence type="ECO:0000256" key="3">
    <source>
        <dbReference type="ARBA" id="ARBA00011738"/>
    </source>
</evidence>
<dbReference type="AlphaFoldDB" id="A0ABC8TFX1"/>
<keyword evidence="9" id="KW-1003">Cell membrane</keyword>
<keyword evidence="11" id="KW-1185">Reference proteome</keyword>
<evidence type="ECO:0000256" key="8">
    <source>
        <dbReference type="ARBA" id="ARBA00025284"/>
    </source>
</evidence>
<dbReference type="PANTHER" id="PTHR12570:SF91">
    <property type="entry name" value="MAGNESIUM TRANSPORTER-RELATED"/>
    <property type="match status" value="1"/>
</dbReference>
<dbReference type="GO" id="GO:0015095">
    <property type="term" value="F:magnesium ion transmembrane transporter activity"/>
    <property type="evidence" value="ECO:0007669"/>
    <property type="project" value="UniProtKB-UniRule"/>
</dbReference>
<evidence type="ECO:0000256" key="6">
    <source>
        <dbReference type="ARBA" id="ARBA00022989"/>
    </source>
</evidence>
<keyword evidence="7 9" id="KW-0472">Membrane</keyword>
<keyword evidence="9" id="KW-0813">Transport</keyword>
<dbReference type="GO" id="GO:0005886">
    <property type="term" value="C:plasma membrane"/>
    <property type="evidence" value="ECO:0007669"/>
    <property type="project" value="UniProtKB-SubCell"/>
</dbReference>
<evidence type="ECO:0000313" key="10">
    <source>
        <dbReference type="EMBL" id="CAK9168246.1"/>
    </source>
</evidence>
<evidence type="ECO:0000256" key="2">
    <source>
        <dbReference type="ARBA" id="ARBA00007001"/>
    </source>
</evidence>
<keyword evidence="5 9" id="KW-0967">Endosome</keyword>
<keyword evidence="4 9" id="KW-0812">Transmembrane</keyword>
<evidence type="ECO:0000313" key="11">
    <source>
        <dbReference type="Proteomes" id="UP001642360"/>
    </source>
</evidence>
<protein>
    <recommendedName>
        <fullName evidence="9">Probable magnesium transporter</fullName>
    </recommendedName>
</protein>
<evidence type="ECO:0000256" key="1">
    <source>
        <dbReference type="ARBA" id="ARBA00004141"/>
    </source>
</evidence>
<feature type="transmembrane region" description="Helical" evidence="9">
    <location>
        <begin position="94"/>
        <end position="113"/>
    </location>
</feature>
<feature type="transmembrane region" description="Helical" evidence="9">
    <location>
        <begin position="187"/>
        <end position="208"/>
    </location>
</feature>
<feature type="transmembrane region" description="Helical" evidence="9">
    <location>
        <begin position="67"/>
        <end position="88"/>
    </location>
</feature>
<evidence type="ECO:0000256" key="7">
    <source>
        <dbReference type="ARBA" id="ARBA00023136"/>
    </source>
</evidence>
<feature type="transmembrane region" description="Helical" evidence="9">
    <location>
        <begin position="228"/>
        <end position="250"/>
    </location>
</feature>
<keyword evidence="6 9" id="KW-1133">Transmembrane helix</keyword>
<proteinExistence type="inferred from homology"/>
<organism evidence="10 11">
    <name type="scientific">Ilex paraguariensis</name>
    <name type="common">yerba mate</name>
    <dbReference type="NCBI Taxonomy" id="185542"/>
    <lineage>
        <taxon>Eukaryota</taxon>
        <taxon>Viridiplantae</taxon>
        <taxon>Streptophyta</taxon>
        <taxon>Embryophyta</taxon>
        <taxon>Tracheophyta</taxon>
        <taxon>Spermatophyta</taxon>
        <taxon>Magnoliopsida</taxon>
        <taxon>eudicotyledons</taxon>
        <taxon>Gunneridae</taxon>
        <taxon>Pentapetalae</taxon>
        <taxon>asterids</taxon>
        <taxon>campanulids</taxon>
        <taxon>Aquifoliales</taxon>
        <taxon>Aquifoliaceae</taxon>
        <taxon>Ilex</taxon>
    </lineage>
</organism>
<comment type="function">
    <text evidence="8 9">Acts as a Mg(2+) transporter. Can also transport other divalent cations such as Fe(2+), Sr(2+), Ba(2+), Mn(2+) and Co(2+) but to a much less extent than Mg(2+).</text>
</comment>
<dbReference type="InterPro" id="IPR008521">
    <property type="entry name" value="Mg_trans_NIPA"/>
</dbReference>
<keyword evidence="9" id="KW-0406">Ion transport</keyword>
<dbReference type="PANTHER" id="PTHR12570">
    <property type="match status" value="1"/>
</dbReference>
<feature type="transmembrane region" description="Helical" evidence="9">
    <location>
        <begin position="120"/>
        <end position="140"/>
    </location>
</feature>
<feature type="transmembrane region" description="Helical" evidence="9">
    <location>
        <begin position="160"/>
        <end position="180"/>
    </location>
</feature>
<reference evidence="10 11" key="1">
    <citation type="submission" date="2024-02" db="EMBL/GenBank/DDBJ databases">
        <authorList>
            <person name="Vignale AGUSTIN F."/>
            <person name="Sosa J E."/>
            <person name="Modenutti C."/>
        </authorList>
    </citation>
    <scope>NUCLEOTIDE SEQUENCE [LARGE SCALE GENOMIC DNA]</scope>
</reference>
<comment type="subunit">
    <text evidence="3 9">Homodimer.</text>
</comment>
<dbReference type="SUPFAM" id="SSF103481">
    <property type="entry name" value="Multidrug resistance efflux transporter EmrE"/>
    <property type="match status" value="1"/>
</dbReference>
<feature type="transmembrane region" description="Helical" evidence="9">
    <location>
        <begin position="262"/>
        <end position="286"/>
    </location>
</feature>
<dbReference type="Proteomes" id="UP001642360">
    <property type="component" value="Unassembled WGS sequence"/>
</dbReference>
<dbReference type="GO" id="GO:0005769">
    <property type="term" value="C:early endosome"/>
    <property type="evidence" value="ECO:0007669"/>
    <property type="project" value="UniProtKB-SubCell"/>
</dbReference>
<comment type="subcellular location">
    <subcellularLocation>
        <location evidence="9">Cell membrane</location>
        <topology evidence="9">Multi-pass membrane protein</topology>
    </subcellularLocation>
    <subcellularLocation>
        <location evidence="9">Early endosome</location>
    </subcellularLocation>
    <subcellularLocation>
        <location evidence="1">Membrane</location>
        <topology evidence="1">Multi-pass membrane protein</topology>
    </subcellularLocation>
</comment>
<evidence type="ECO:0000256" key="5">
    <source>
        <dbReference type="ARBA" id="ARBA00022753"/>
    </source>
</evidence>
<evidence type="ECO:0000256" key="9">
    <source>
        <dbReference type="RuleBase" id="RU363078"/>
    </source>
</evidence>
<evidence type="ECO:0000256" key="4">
    <source>
        <dbReference type="ARBA" id="ARBA00022692"/>
    </source>
</evidence>
<feature type="transmembrane region" description="Helical" evidence="9">
    <location>
        <begin position="20"/>
        <end position="40"/>
    </location>
</feature>